<evidence type="ECO:0000313" key="8">
    <source>
        <dbReference type="EMBL" id="KAK9672514.1"/>
    </source>
</evidence>
<keyword evidence="9" id="KW-1185">Reference proteome</keyword>
<evidence type="ECO:0000256" key="2">
    <source>
        <dbReference type="ARBA" id="ARBA00022723"/>
    </source>
</evidence>
<dbReference type="InterPro" id="IPR006564">
    <property type="entry name" value="Znf_PMZ"/>
</dbReference>
<gene>
    <name evidence="8" type="ORF">RND81_12G105300</name>
</gene>
<keyword evidence="6" id="KW-0539">Nucleus</keyword>
<keyword evidence="3 5" id="KW-0863">Zinc-finger</keyword>
<protein>
    <recommendedName>
        <fullName evidence="6">Protein FAR1-RELATED SEQUENCE</fullName>
    </recommendedName>
</protein>
<evidence type="ECO:0000256" key="6">
    <source>
        <dbReference type="RuleBase" id="RU367018"/>
    </source>
</evidence>
<organism evidence="8 9">
    <name type="scientific">Saponaria officinalis</name>
    <name type="common">Common soapwort</name>
    <name type="synonym">Lychnis saponaria</name>
    <dbReference type="NCBI Taxonomy" id="3572"/>
    <lineage>
        <taxon>Eukaryota</taxon>
        <taxon>Viridiplantae</taxon>
        <taxon>Streptophyta</taxon>
        <taxon>Embryophyta</taxon>
        <taxon>Tracheophyta</taxon>
        <taxon>Spermatophyta</taxon>
        <taxon>Magnoliopsida</taxon>
        <taxon>eudicotyledons</taxon>
        <taxon>Gunneridae</taxon>
        <taxon>Pentapetalae</taxon>
        <taxon>Caryophyllales</taxon>
        <taxon>Caryophyllaceae</taxon>
        <taxon>Caryophylleae</taxon>
        <taxon>Saponaria</taxon>
    </lineage>
</organism>
<dbReference type="Proteomes" id="UP001443914">
    <property type="component" value="Unassembled WGS sequence"/>
</dbReference>
<evidence type="ECO:0000313" key="9">
    <source>
        <dbReference type="Proteomes" id="UP001443914"/>
    </source>
</evidence>
<name>A0AAW1H8Y8_SAPOF</name>
<dbReference type="EMBL" id="JBDFQZ010000012">
    <property type="protein sequence ID" value="KAK9672514.1"/>
    <property type="molecule type" value="Genomic_DNA"/>
</dbReference>
<reference evidence="8" key="1">
    <citation type="submission" date="2024-03" db="EMBL/GenBank/DDBJ databases">
        <title>WGS assembly of Saponaria officinalis var. Norfolk2.</title>
        <authorList>
            <person name="Jenkins J."/>
            <person name="Shu S."/>
            <person name="Grimwood J."/>
            <person name="Barry K."/>
            <person name="Goodstein D."/>
            <person name="Schmutz J."/>
            <person name="Leebens-Mack J."/>
            <person name="Osbourn A."/>
        </authorList>
    </citation>
    <scope>NUCLEOTIDE SEQUENCE [LARGE SCALE GENOMIC DNA]</scope>
    <source>
        <strain evidence="8">JIC</strain>
    </source>
</reference>
<accession>A0AAW1H8Y8</accession>
<keyword evidence="4 6" id="KW-0862">Zinc</keyword>
<dbReference type="GO" id="GO:0005634">
    <property type="term" value="C:nucleus"/>
    <property type="evidence" value="ECO:0007669"/>
    <property type="project" value="UniProtKB-SubCell"/>
</dbReference>
<proteinExistence type="inferred from homology"/>
<evidence type="ECO:0000256" key="3">
    <source>
        <dbReference type="ARBA" id="ARBA00022771"/>
    </source>
</evidence>
<comment type="caution">
    <text evidence="8">The sequence shown here is derived from an EMBL/GenBank/DDBJ whole genome shotgun (WGS) entry which is preliminary data.</text>
</comment>
<dbReference type="InterPro" id="IPR007527">
    <property type="entry name" value="Znf_SWIM"/>
</dbReference>
<dbReference type="PROSITE" id="PS50966">
    <property type="entry name" value="ZF_SWIM"/>
    <property type="match status" value="1"/>
</dbReference>
<dbReference type="PANTHER" id="PTHR31669:SF302">
    <property type="entry name" value="PROTEIN FAR1-RELATED SEQUENCE"/>
    <property type="match status" value="1"/>
</dbReference>
<dbReference type="InterPro" id="IPR031052">
    <property type="entry name" value="FHY3/FAR1"/>
</dbReference>
<evidence type="ECO:0000256" key="4">
    <source>
        <dbReference type="ARBA" id="ARBA00022833"/>
    </source>
</evidence>
<evidence type="ECO:0000256" key="5">
    <source>
        <dbReference type="PROSITE-ProRule" id="PRU00325"/>
    </source>
</evidence>
<dbReference type="GO" id="GO:0006355">
    <property type="term" value="P:regulation of DNA-templated transcription"/>
    <property type="evidence" value="ECO:0007669"/>
    <property type="project" value="UniProtKB-UniRule"/>
</dbReference>
<sequence length="273" mass="31547">MGLTIWVRRFENLVDGWRKKESNEDFRCKHGSPFCEINNELIKHAKRAYTINMFARFKIQYILMLEMTWKELDSDGSTTMYEVKGEEIDENEPSVIKSKRRAKVSKGDNIKVRTVIFDKAKSFICCTCKMFETEGILCRHTLKILSLQNFTKISESYILKRWTKEAKSMEVFSVSKGTTSDNIEKQVFSSSRFQSACNVILKASETETTKAIWDDGLRKIMLDIDKELGCMKLIEDHSDEIHPPLEKDRYDENGCADVILVKNPSKVRTKGAP</sequence>
<keyword evidence="2 6" id="KW-0479">Metal-binding</keyword>
<evidence type="ECO:0000259" key="7">
    <source>
        <dbReference type="PROSITE" id="PS50966"/>
    </source>
</evidence>
<dbReference type="PANTHER" id="PTHR31669">
    <property type="entry name" value="PROTEIN FAR1-RELATED SEQUENCE 10-RELATED"/>
    <property type="match status" value="1"/>
</dbReference>
<dbReference type="Pfam" id="PF04434">
    <property type="entry name" value="SWIM"/>
    <property type="match status" value="1"/>
</dbReference>
<comment type="subcellular location">
    <subcellularLocation>
        <location evidence="6">Nucleus</location>
    </subcellularLocation>
</comment>
<dbReference type="AlphaFoldDB" id="A0AAW1H8Y8"/>
<dbReference type="SMART" id="SM00575">
    <property type="entry name" value="ZnF_PMZ"/>
    <property type="match status" value="1"/>
</dbReference>
<dbReference type="GO" id="GO:0008270">
    <property type="term" value="F:zinc ion binding"/>
    <property type="evidence" value="ECO:0007669"/>
    <property type="project" value="UniProtKB-UniRule"/>
</dbReference>
<comment type="function">
    <text evidence="6">Putative transcription activator involved in regulating light control of development.</text>
</comment>
<feature type="domain" description="SWIM-type" evidence="7">
    <location>
        <begin position="113"/>
        <end position="149"/>
    </location>
</feature>
<evidence type="ECO:0000256" key="1">
    <source>
        <dbReference type="ARBA" id="ARBA00005889"/>
    </source>
</evidence>
<comment type="similarity">
    <text evidence="1 6">Belongs to the FHY3/FAR1 family.</text>
</comment>